<evidence type="ECO:0000313" key="1">
    <source>
        <dbReference type="EMBL" id="TGY65304.1"/>
    </source>
</evidence>
<evidence type="ECO:0000313" key="2">
    <source>
        <dbReference type="Proteomes" id="UP000308836"/>
    </source>
</evidence>
<accession>A0AC61R5L4</accession>
<dbReference type="EMBL" id="SRYG01000019">
    <property type="protein sequence ID" value="TGY65304.1"/>
    <property type="molecule type" value="Genomic_DNA"/>
</dbReference>
<organism evidence="1 2">
    <name type="scientific">Dubosiella muris</name>
    <dbReference type="NCBI Taxonomy" id="3038133"/>
    <lineage>
        <taxon>Bacteria</taxon>
        <taxon>Bacillati</taxon>
        <taxon>Bacillota</taxon>
        <taxon>Erysipelotrichia</taxon>
        <taxon>Erysipelotrichales</taxon>
        <taxon>Erysipelotrichaceae</taxon>
        <taxon>Dubosiella</taxon>
    </lineage>
</organism>
<reference evidence="1" key="1">
    <citation type="submission" date="2019-04" db="EMBL/GenBank/DDBJ databases">
        <title>Microbes associate with the intestines of laboratory mice.</title>
        <authorList>
            <person name="Navarre W."/>
            <person name="Wong E."/>
            <person name="Huang K."/>
            <person name="Tropini C."/>
            <person name="Ng K."/>
            <person name="Yu B."/>
        </authorList>
    </citation>
    <scope>NUCLEOTIDE SEQUENCE</scope>
    <source>
        <strain evidence="1">NM09_H32</strain>
    </source>
</reference>
<dbReference type="Proteomes" id="UP000308836">
    <property type="component" value="Unassembled WGS sequence"/>
</dbReference>
<sequence length="284" mass="32445">MGSRKLWIVFYIPCLKGMIRHWKRAFYIDPFLFYSKGTKSKEGNTMFEESMKTNHAALARKNEQMIDRWLYFTSEKSALDEKTRCMAVLAALLGCQGMDEFERMVPVALDCGVSPVGIQEIVYQATAYLGMGRVAPFYTLLDRIFDARSIQIEDDRQTTMLETRLRQGNDIQIAYFGPQMKNTWEKGGDRARVNEWLASNCFGDYYTRKGLTDSIREMITFCFIMAQGGCENQLRGHTNGNLNVGNSKSFLIAVIEACVPWIGYPRSLNAFAIVEEVCKGEEKK</sequence>
<proteinExistence type="predicted"/>
<comment type="caution">
    <text evidence="1">The sequence shown here is derived from an EMBL/GenBank/DDBJ whole genome shotgun (WGS) entry which is preliminary data.</text>
</comment>
<name>A0AC61R5L4_9FIRM</name>
<protein>
    <submittedName>
        <fullName evidence="1">Carboxymuconolactone decarboxylase family protein</fullName>
    </submittedName>
</protein>
<gene>
    <name evidence="1" type="ORF">E5336_09085</name>
</gene>
<keyword evidence="2" id="KW-1185">Reference proteome</keyword>